<dbReference type="GO" id="GO:0003700">
    <property type="term" value="F:DNA-binding transcription factor activity"/>
    <property type="evidence" value="ECO:0007669"/>
    <property type="project" value="InterPro"/>
</dbReference>
<dbReference type="AlphaFoldDB" id="A0A7S7MAR3"/>
<dbReference type="SUPFAM" id="SSF100950">
    <property type="entry name" value="NagB/RpiA/CoA transferase-like"/>
    <property type="match status" value="1"/>
</dbReference>
<dbReference type="InterPro" id="IPR001034">
    <property type="entry name" value="DeoR_HTH"/>
</dbReference>
<dbReference type="Proteomes" id="UP000593735">
    <property type="component" value="Chromosome"/>
</dbReference>
<dbReference type="InterPro" id="IPR050313">
    <property type="entry name" value="Carb_Metab_HTH_regulators"/>
</dbReference>
<evidence type="ECO:0000256" key="2">
    <source>
        <dbReference type="ARBA" id="ARBA00023125"/>
    </source>
</evidence>
<keyword evidence="1" id="KW-0805">Transcription regulation</keyword>
<dbReference type="SUPFAM" id="SSF46785">
    <property type="entry name" value="Winged helix' DNA-binding domain"/>
    <property type="match status" value="1"/>
</dbReference>
<dbReference type="GO" id="GO:0003677">
    <property type="term" value="F:DNA binding"/>
    <property type="evidence" value="ECO:0007669"/>
    <property type="project" value="UniProtKB-KW"/>
</dbReference>
<dbReference type="InterPro" id="IPR036390">
    <property type="entry name" value="WH_DNA-bd_sf"/>
</dbReference>
<keyword evidence="2" id="KW-0238">DNA-binding</keyword>
<dbReference type="InterPro" id="IPR018356">
    <property type="entry name" value="Tscrpt_reg_HTH_DeoR_CS"/>
</dbReference>
<evidence type="ECO:0000313" key="5">
    <source>
        <dbReference type="EMBL" id="QOY60968.1"/>
    </source>
</evidence>
<dbReference type="InterPro" id="IPR037171">
    <property type="entry name" value="NagB/RpiA_transferase-like"/>
</dbReference>
<evidence type="ECO:0000256" key="1">
    <source>
        <dbReference type="ARBA" id="ARBA00023015"/>
    </source>
</evidence>
<evidence type="ECO:0000259" key="4">
    <source>
        <dbReference type="PROSITE" id="PS51000"/>
    </source>
</evidence>
<sequence>MPSPSSEERRAAILSMLESATSVQVTQIAEAFGVSRVTVRADLDALARGGKLRRTHGGAVSLSRTLTVSVQDRRVNVNVEAKRAIARVAAPYVRDGDAVLVDSGTTALEFVRVLGDRTGVTVVTDDFTIADYVDRSMPALDVVMLGGGLRKGHRYTAGPLTLRSLELLHPSNAFVTPTSYVPGRGLMTNNQEMAELKRAFLTCADKTFILMDAAKVRAPGLMWFGTLADADVVIMDQDPEGQVGADAAELGACVVEAYTEKKSL</sequence>
<dbReference type="SMART" id="SM00420">
    <property type="entry name" value="HTH_DEOR"/>
    <property type="match status" value="1"/>
</dbReference>
<feature type="domain" description="HTH deoR-type" evidence="4">
    <location>
        <begin position="6"/>
        <end position="61"/>
    </location>
</feature>
<dbReference type="KEGG" id="tio:INP52_01780"/>
<dbReference type="Pfam" id="PF00455">
    <property type="entry name" value="DeoRC"/>
    <property type="match status" value="1"/>
</dbReference>
<reference evidence="5 6" key="1">
    <citation type="submission" date="2020-10" db="EMBL/GenBank/DDBJ databases">
        <title>Olsenella immobilis sp.nov., isolated from the mud in a fermentation cellar used for the production of Chinese strong-flavoured liquor.</title>
        <authorList>
            <person name="Lu L."/>
        </authorList>
    </citation>
    <scope>NUCLEOTIDE SEQUENCE [LARGE SCALE GENOMIC DNA]</scope>
    <source>
        <strain evidence="5 6">LZLJ-2</strain>
    </source>
</reference>
<name>A0A7S7MAR3_9ACTN</name>
<dbReference type="EMBL" id="CP063767">
    <property type="protein sequence ID" value="QOY60968.1"/>
    <property type="molecule type" value="Genomic_DNA"/>
</dbReference>
<dbReference type="PANTHER" id="PTHR30363:SF44">
    <property type="entry name" value="AGA OPERON TRANSCRIPTIONAL REPRESSOR-RELATED"/>
    <property type="match status" value="1"/>
</dbReference>
<dbReference type="PANTHER" id="PTHR30363">
    <property type="entry name" value="HTH-TYPE TRANSCRIPTIONAL REGULATOR SRLR-RELATED"/>
    <property type="match status" value="1"/>
</dbReference>
<keyword evidence="6" id="KW-1185">Reference proteome</keyword>
<keyword evidence="3" id="KW-0804">Transcription</keyword>
<dbReference type="PROSITE" id="PS00894">
    <property type="entry name" value="HTH_DEOR_1"/>
    <property type="match status" value="1"/>
</dbReference>
<organism evidence="5 6">
    <name type="scientific">Thermophilibacter immobilis</name>
    <dbReference type="NCBI Taxonomy" id="2779519"/>
    <lineage>
        <taxon>Bacteria</taxon>
        <taxon>Bacillati</taxon>
        <taxon>Actinomycetota</taxon>
        <taxon>Coriobacteriia</taxon>
        <taxon>Coriobacteriales</taxon>
        <taxon>Atopobiaceae</taxon>
        <taxon>Thermophilibacter</taxon>
    </lineage>
</organism>
<dbReference type="InterPro" id="IPR014036">
    <property type="entry name" value="DeoR-like_C"/>
</dbReference>
<dbReference type="Pfam" id="PF08220">
    <property type="entry name" value="HTH_DeoR"/>
    <property type="match status" value="1"/>
</dbReference>
<accession>A0A7S7MAR3</accession>
<dbReference type="Gene3D" id="1.10.10.10">
    <property type="entry name" value="Winged helix-like DNA-binding domain superfamily/Winged helix DNA-binding domain"/>
    <property type="match status" value="1"/>
</dbReference>
<dbReference type="RefSeq" id="WP_194371875.1">
    <property type="nucleotide sequence ID" value="NZ_CP063767.1"/>
</dbReference>
<dbReference type="PRINTS" id="PR00037">
    <property type="entry name" value="HTHLACR"/>
</dbReference>
<evidence type="ECO:0000313" key="6">
    <source>
        <dbReference type="Proteomes" id="UP000593735"/>
    </source>
</evidence>
<dbReference type="SMART" id="SM01134">
    <property type="entry name" value="DeoRC"/>
    <property type="match status" value="1"/>
</dbReference>
<dbReference type="InterPro" id="IPR036388">
    <property type="entry name" value="WH-like_DNA-bd_sf"/>
</dbReference>
<evidence type="ECO:0000256" key="3">
    <source>
        <dbReference type="ARBA" id="ARBA00023163"/>
    </source>
</evidence>
<proteinExistence type="predicted"/>
<dbReference type="PROSITE" id="PS51000">
    <property type="entry name" value="HTH_DEOR_2"/>
    <property type="match status" value="1"/>
</dbReference>
<gene>
    <name evidence="5" type="ORF">INP52_01780</name>
</gene>
<protein>
    <submittedName>
        <fullName evidence="5">DeoR/GlpR transcriptional regulator</fullName>
    </submittedName>
</protein>